<dbReference type="STRING" id="1428644.BIV57_18455"/>
<keyword evidence="1" id="KW-0732">Signal</keyword>
<sequence length="214" mass="20775">MRKIGIKLALVAVAGLSGAAIVTAPAMATAATTWTVGPNPSETYSASSPTTTLTDNGFTITCASTASGTLASATGNPAQVGTIDNVTFTGCTSILGSASVSNLPPSSTDAQWTINGSDYNASTGVTTGNIGNIKNVAVTAASCQFTVGGKASGTYTNSSGVLAVNSVSGDLTISGVTAGCAGLVSNGDSPTFVGNYTVFTPSGGTTTHPTITGS</sequence>
<dbReference type="EMBL" id="MLCF01000118">
    <property type="protein sequence ID" value="OIV36035.1"/>
    <property type="molecule type" value="Genomic_DNA"/>
</dbReference>
<feature type="signal peptide" evidence="1">
    <location>
        <begin position="1"/>
        <end position="19"/>
    </location>
</feature>
<reference evidence="2 3" key="1">
    <citation type="submission" date="2016-10" db="EMBL/GenBank/DDBJ databases">
        <title>Genome sequence of Streptomyces gilvigriseus MUSC 26.</title>
        <authorList>
            <person name="Lee L.-H."/>
            <person name="Ser H.-L."/>
        </authorList>
    </citation>
    <scope>NUCLEOTIDE SEQUENCE [LARGE SCALE GENOMIC DNA]</scope>
    <source>
        <strain evidence="2 3">MUSC 26</strain>
    </source>
</reference>
<dbReference type="RefSeq" id="WP_071658008.1">
    <property type="nucleotide sequence ID" value="NZ_MLCF01000118.1"/>
</dbReference>
<name>A0A1J7BBK5_9ACTN</name>
<evidence type="ECO:0000256" key="1">
    <source>
        <dbReference type="SAM" id="SignalP"/>
    </source>
</evidence>
<accession>A0A1J7BBK5</accession>
<evidence type="ECO:0008006" key="4">
    <source>
        <dbReference type="Google" id="ProtNLM"/>
    </source>
</evidence>
<evidence type="ECO:0000313" key="3">
    <source>
        <dbReference type="Proteomes" id="UP000243342"/>
    </source>
</evidence>
<keyword evidence="3" id="KW-1185">Reference proteome</keyword>
<dbReference type="AlphaFoldDB" id="A0A1J7BBK5"/>
<feature type="chain" id="PRO_5038640984" description="Ig-like domain-containing protein" evidence="1">
    <location>
        <begin position="20"/>
        <end position="214"/>
    </location>
</feature>
<protein>
    <recommendedName>
        <fullName evidence="4">Ig-like domain-containing protein</fullName>
    </recommendedName>
</protein>
<evidence type="ECO:0000313" key="2">
    <source>
        <dbReference type="EMBL" id="OIV36035.1"/>
    </source>
</evidence>
<organism evidence="2 3">
    <name type="scientific">Mangrovactinospora gilvigrisea</name>
    <dbReference type="NCBI Taxonomy" id="1428644"/>
    <lineage>
        <taxon>Bacteria</taxon>
        <taxon>Bacillati</taxon>
        <taxon>Actinomycetota</taxon>
        <taxon>Actinomycetes</taxon>
        <taxon>Kitasatosporales</taxon>
        <taxon>Streptomycetaceae</taxon>
        <taxon>Mangrovactinospora</taxon>
    </lineage>
</organism>
<dbReference type="Proteomes" id="UP000243342">
    <property type="component" value="Unassembled WGS sequence"/>
</dbReference>
<dbReference type="OrthoDB" id="3775517at2"/>
<comment type="caution">
    <text evidence="2">The sequence shown here is derived from an EMBL/GenBank/DDBJ whole genome shotgun (WGS) entry which is preliminary data.</text>
</comment>
<proteinExistence type="predicted"/>
<gene>
    <name evidence="2" type="ORF">BIV57_18455</name>
</gene>